<name>A0A1C6U2C9_9ACTN</name>
<protein>
    <submittedName>
        <fullName evidence="1">Uncharacterized protein</fullName>
    </submittedName>
</protein>
<dbReference type="GeneID" id="43277215"/>
<dbReference type="STRING" id="47854.GA0070603_0538"/>
<evidence type="ECO:0000313" key="1">
    <source>
        <dbReference type="EMBL" id="SCL48220.1"/>
    </source>
</evidence>
<proteinExistence type="predicted"/>
<accession>A0A1C6U2C9</accession>
<keyword evidence="2" id="KW-1185">Reference proteome</keyword>
<dbReference type="OrthoDB" id="3430544at2"/>
<evidence type="ECO:0000313" key="2">
    <source>
        <dbReference type="Proteomes" id="UP000198605"/>
    </source>
</evidence>
<gene>
    <name evidence="1" type="ORF">GA0070603_0538</name>
</gene>
<sequence length="141" mass="16176">MSLHYEVVFSCFLDDETPPDVLDVLRWHLGMRDERPATLDAEDHPYRLLAPDPDSYLPGGDVASLRRQRVGFTATGERFQWGLHSRNYWLDDDLGELVSILDLIAPHVVEDGYGGHLREEYDTDLVVFEFRDGSYVGNRAH</sequence>
<dbReference type="RefSeq" id="WP_091306495.1">
    <property type="nucleotide sequence ID" value="NZ_FMIB01000002.1"/>
</dbReference>
<dbReference type="AlphaFoldDB" id="A0A1C6U2C9"/>
<dbReference type="Proteomes" id="UP000198605">
    <property type="component" value="Unassembled WGS sequence"/>
</dbReference>
<organism evidence="1 2">
    <name type="scientific">Micromonospora chersina</name>
    <dbReference type="NCBI Taxonomy" id="47854"/>
    <lineage>
        <taxon>Bacteria</taxon>
        <taxon>Bacillati</taxon>
        <taxon>Actinomycetota</taxon>
        <taxon>Actinomycetes</taxon>
        <taxon>Micromonosporales</taxon>
        <taxon>Micromonosporaceae</taxon>
        <taxon>Micromonospora</taxon>
    </lineage>
</organism>
<reference evidence="2" key="1">
    <citation type="submission" date="2016-06" db="EMBL/GenBank/DDBJ databases">
        <authorList>
            <person name="Varghese N."/>
            <person name="Submissions Spin"/>
        </authorList>
    </citation>
    <scope>NUCLEOTIDE SEQUENCE [LARGE SCALE GENOMIC DNA]</scope>
    <source>
        <strain evidence="2">DSM 44151</strain>
    </source>
</reference>
<dbReference type="EMBL" id="FMIB01000002">
    <property type="protein sequence ID" value="SCL48220.1"/>
    <property type="molecule type" value="Genomic_DNA"/>
</dbReference>